<feature type="compositionally biased region" description="Polar residues" evidence="1">
    <location>
        <begin position="632"/>
        <end position="647"/>
    </location>
</feature>
<evidence type="ECO:0000313" key="3">
    <source>
        <dbReference type="Proteomes" id="UP000266188"/>
    </source>
</evidence>
<keyword evidence="3" id="KW-1185">Reference proteome</keyword>
<evidence type="ECO:0000256" key="1">
    <source>
        <dbReference type="SAM" id="MobiDB-lite"/>
    </source>
</evidence>
<dbReference type="AlphaFoldDB" id="A0A3A2Z856"/>
<feature type="compositionally biased region" description="Low complexity" evidence="1">
    <location>
        <begin position="776"/>
        <end position="791"/>
    </location>
</feature>
<evidence type="ECO:0008006" key="4">
    <source>
        <dbReference type="Google" id="ProtNLM"/>
    </source>
</evidence>
<feature type="region of interest" description="Disordered" evidence="1">
    <location>
        <begin position="541"/>
        <end position="867"/>
    </location>
</feature>
<feature type="region of interest" description="Disordered" evidence="1">
    <location>
        <begin position="1"/>
        <end position="293"/>
    </location>
</feature>
<feature type="compositionally biased region" description="Basic residues" evidence="1">
    <location>
        <begin position="837"/>
        <end position="852"/>
    </location>
</feature>
<feature type="compositionally biased region" description="Polar residues" evidence="1">
    <location>
        <begin position="43"/>
        <end position="59"/>
    </location>
</feature>
<feature type="compositionally biased region" description="Basic residues" evidence="1">
    <location>
        <begin position="275"/>
        <end position="289"/>
    </location>
</feature>
<dbReference type="Proteomes" id="UP000266188">
    <property type="component" value="Unassembled WGS sequence"/>
</dbReference>
<accession>A0A3A2Z856</accession>
<feature type="compositionally biased region" description="Basic and acidic residues" evidence="1">
    <location>
        <begin position="369"/>
        <end position="380"/>
    </location>
</feature>
<evidence type="ECO:0000313" key="2">
    <source>
        <dbReference type="EMBL" id="RJE18810.1"/>
    </source>
</evidence>
<feature type="compositionally biased region" description="Polar residues" evidence="1">
    <location>
        <begin position="220"/>
        <end position="243"/>
    </location>
</feature>
<reference evidence="3" key="1">
    <citation type="submission" date="2017-02" db="EMBL/GenBank/DDBJ databases">
        <authorList>
            <person name="Tafer H."/>
            <person name="Lopandic K."/>
        </authorList>
    </citation>
    <scope>NUCLEOTIDE SEQUENCE [LARGE SCALE GENOMIC DNA]</scope>
    <source>
        <strain evidence="3">CBS 366.77</strain>
    </source>
</reference>
<feature type="compositionally biased region" description="Basic and acidic residues" evidence="1">
    <location>
        <begin position="853"/>
        <end position="867"/>
    </location>
</feature>
<dbReference type="OrthoDB" id="5406427at2759"/>
<protein>
    <recommendedName>
        <fullName evidence="4">Cell wall proline rich protein</fullName>
    </recommendedName>
</protein>
<feature type="compositionally biased region" description="Pro residues" evidence="1">
    <location>
        <begin position="1"/>
        <end position="11"/>
    </location>
</feature>
<feature type="compositionally biased region" description="Polar residues" evidence="1">
    <location>
        <begin position="168"/>
        <end position="178"/>
    </location>
</feature>
<organism evidence="2 3">
    <name type="scientific">Aspergillus sclerotialis</name>
    <dbReference type="NCBI Taxonomy" id="2070753"/>
    <lineage>
        <taxon>Eukaryota</taxon>
        <taxon>Fungi</taxon>
        <taxon>Dikarya</taxon>
        <taxon>Ascomycota</taxon>
        <taxon>Pezizomycotina</taxon>
        <taxon>Eurotiomycetes</taxon>
        <taxon>Eurotiomycetidae</taxon>
        <taxon>Eurotiales</taxon>
        <taxon>Aspergillaceae</taxon>
        <taxon>Aspergillus</taxon>
        <taxon>Aspergillus subgen. Polypaecilum</taxon>
    </lineage>
</organism>
<name>A0A3A2Z856_9EURO</name>
<feature type="compositionally biased region" description="Basic and acidic residues" evidence="1">
    <location>
        <begin position="153"/>
        <end position="162"/>
    </location>
</feature>
<feature type="compositionally biased region" description="Low complexity" evidence="1">
    <location>
        <begin position="417"/>
        <end position="431"/>
    </location>
</feature>
<feature type="compositionally biased region" description="Basic and acidic residues" evidence="1">
    <location>
        <begin position="817"/>
        <end position="836"/>
    </location>
</feature>
<sequence length="867" mass="93928">MSAPLSNPPFVFPARDPNDANTQDLPVEPQSRPRPPLPAFSFNPGSEQTSQPSIPTPQKNRPGGHRRQYSEFVGGDELVGPESTDASHHSDEKTAPTPANLSAPGPGFSAGGRRKRSHAHRRSGAVSSVDLSAISKEIGLKPSPDSAPTTPADMKRDHRSDAMRPLSHSATSLNRATPPTSPLMGVTANFPARKFSETDNLPLSADQPLSATASEAPGVPSSNTTEDTARNSGSPPARNTNLEASPKHRARPKTADASFTFEQDETPVQGDATPRKRPISAAHHSRAHKSLSSGVLELALRKMKHGGDDVNTNDWDDEASDPSVDGHHDSTESSPPAKEKEKSKEKRQKKVRSWAEAILTRRKGKLHQSKKDRAGDEHSKLPPVITRTNSDMGSNLDVDFDDDNIVVIRTPTNPNAPESTESTPDTPTTPTLENSWKPRSFYEQGKEVDARSPIIDLDAALGPFNTPETRPGFVAGSNFSAATKRMYSGGRRGEFVGPEMRYHRRAESAPEMPPFDRSFMSGNRFGSGSAIESADVFYEEEEDAFLATGGKSPDTTRASSPPPRNPNTDSNDGRSTSSKESAHTLTRSTAEVDENPPNAGLGIRRNAPSEVPMSNLPCSSQSDPKAFKKQNAVEQLQQAKNPFSQPRSPVEIVKQEDWQQKTQAPASPDISPRFLPADKRPSTSPIDFGSTIPRFSLHDGPSLPNSSYPSPDFNGTTDPPRTITTPSTSDRKSSGPPYNIPLDQPYGSIEDVPSLTSSASTMTSRMHRLSATFLPRTRFSADRSASFSATAGRRTSQANSTKRSSFASLSKLVPGPHAERSKLCHEEKPPGDAPEKSKKKGGHRISRLKSLWRTKDKNKSSEDVSHR</sequence>
<feature type="compositionally biased region" description="Basic residues" evidence="1">
    <location>
        <begin position="112"/>
        <end position="123"/>
    </location>
</feature>
<feature type="compositionally biased region" description="Basic and acidic residues" evidence="1">
    <location>
        <begin position="324"/>
        <end position="344"/>
    </location>
</feature>
<feature type="compositionally biased region" description="Polar residues" evidence="1">
    <location>
        <begin position="754"/>
        <end position="764"/>
    </location>
</feature>
<gene>
    <name evidence="2" type="ORF">PHISCL_08854</name>
</gene>
<feature type="compositionally biased region" description="Polar residues" evidence="1">
    <location>
        <begin position="566"/>
        <end position="589"/>
    </location>
</feature>
<dbReference type="EMBL" id="MVGC01000489">
    <property type="protein sequence ID" value="RJE18810.1"/>
    <property type="molecule type" value="Genomic_DNA"/>
</dbReference>
<comment type="caution">
    <text evidence="2">The sequence shown here is derived from an EMBL/GenBank/DDBJ whole genome shotgun (WGS) entry which is preliminary data.</text>
</comment>
<feature type="compositionally biased region" description="Basic and acidic residues" evidence="1">
    <location>
        <begin position="85"/>
        <end position="94"/>
    </location>
</feature>
<feature type="compositionally biased region" description="Polar residues" evidence="1">
    <location>
        <begin position="793"/>
        <end position="808"/>
    </location>
</feature>
<feature type="compositionally biased region" description="Polar residues" evidence="1">
    <location>
        <begin position="703"/>
        <end position="728"/>
    </location>
</feature>
<proteinExistence type="predicted"/>
<feature type="region of interest" description="Disordered" evidence="1">
    <location>
        <begin position="305"/>
        <end position="447"/>
    </location>
</feature>